<feature type="domain" description="RapZ-like N-terminal" evidence="5">
    <location>
        <begin position="11"/>
        <end position="168"/>
    </location>
</feature>
<dbReference type="RefSeq" id="WP_337335840.1">
    <property type="nucleotide sequence ID" value="NZ_JBBDHC010000015.1"/>
</dbReference>
<dbReference type="InterPro" id="IPR005337">
    <property type="entry name" value="RapZ-like"/>
</dbReference>
<organism evidence="7 8">
    <name type="scientific">Denitratimonas tolerans</name>
    <dbReference type="NCBI Taxonomy" id="1338420"/>
    <lineage>
        <taxon>Bacteria</taxon>
        <taxon>Pseudomonadati</taxon>
        <taxon>Pseudomonadota</taxon>
        <taxon>Gammaproteobacteria</taxon>
        <taxon>Lysobacterales</taxon>
        <taxon>Lysobacteraceae</taxon>
        <taxon>Denitratimonas</taxon>
    </lineage>
</organism>
<dbReference type="Pfam" id="PF22740">
    <property type="entry name" value="PapZ_C"/>
    <property type="match status" value="1"/>
</dbReference>
<dbReference type="PANTHER" id="PTHR30448:SF0">
    <property type="entry name" value="RNASE ADAPTER PROTEIN RAPZ"/>
    <property type="match status" value="1"/>
</dbReference>
<evidence type="ECO:0000259" key="6">
    <source>
        <dbReference type="Pfam" id="PF22740"/>
    </source>
</evidence>
<evidence type="ECO:0000256" key="2">
    <source>
        <dbReference type="ARBA" id="ARBA00022840"/>
    </source>
</evidence>
<dbReference type="NCBIfam" id="NF003828">
    <property type="entry name" value="PRK05416.1"/>
    <property type="match status" value="1"/>
</dbReference>
<evidence type="ECO:0000259" key="5">
    <source>
        <dbReference type="Pfam" id="PF03668"/>
    </source>
</evidence>
<accession>A0AAW9R9E0</accession>
<dbReference type="SUPFAM" id="SSF52540">
    <property type="entry name" value="P-loop containing nucleoside triphosphate hydrolases"/>
    <property type="match status" value="1"/>
</dbReference>
<evidence type="ECO:0000256" key="4">
    <source>
        <dbReference type="HAMAP-Rule" id="MF_00636"/>
    </source>
</evidence>
<keyword evidence="2 4" id="KW-0067">ATP-binding</keyword>
<dbReference type="InterPro" id="IPR053931">
    <property type="entry name" value="RapZ_C"/>
</dbReference>
<dbReference type="InterPro" id="IPR053930">
    <property type="entry name" value="RapZ-like_N"/>
</dbReference>
<dbReference type="Pfam" id="PF03668">
    <property type="entry name" value="RapZ-like_N"/>
    <property type="match status" value="1"/>
</dbReference>
<reference evidence="7 8" key="1">
    <citation type="journal article" date="2016" name="Antonie Van Leeuwenhoek">
        <title>Denitratimonas tolerans gen. nov., sp. nov., a denitrifying bacterium isolated from a bioreactor for tannery wastewater treatment.</title>
        <authorList>
            <person name="Han S.I."/>
            <person name="Kim J.O."/>
            <person name="Lee Y.R."/>
            <person name="Ekpeghere K.I."/>
            <person name="Koh S.C."/>
            <person name="Whang K.S."/>
        </authorList>
    </citation>
    <scope>NUCLEOTIDE SEQUENCE [LARGE SCALE GENOMIC DNA]</scope>
    <source>
        <strain evidence="7 8">KACC 17565</strain>
    </source>
</reference>
<keyword evidence="8" id="KW-1185">Reference proteome</keyword>
<feature type="domain" description="RapZ C-terminal" evidence="6">
    <location>
        <begin position="174"/>
        <end position="294"/>
    </location>
</feature>
<dbReference type="PIRSF" id="PIRSF005052">
    <property type="entry name" value="P-loopkin"/>
    <property type="match status" value="1"/>
</dbReference>
<name>A0AAW9R9E0_9GAMM</name>
<dbReference type="EMBL" id="JBBDHC010000015">
    <property type="protein sequence ID" value="MEJ1250141.1"/>
    <property type="molecule type" value="Genomic_DNA"/>
</dbReference>
<dbReference type="Proteomes" id="UP001364472">
    <property type="component" value="Unassembled WGS sequence"/>
</dbReference>
<feature type="binding site" evidence="4">
    <location>
        <begin position="68"/>
        <end position="71"/>
    </location>
    <ligand>
        <name>GTP</name>
        <dbReference type="ChEBI" id="CHEBI:37565"/>
    </ligand>
</feature>
<evidence type="ECO:0000256" key="3">
    <source>
        <dbReference type="ARBA" id="ARBA00023134"/>
    </source>
</evidence>
<evidence type="ECO:0000256" key="1">
    <source>
        <dbReference type="ARBA" id="ARBA00022741"/>
    </source>
</evidence>
<dbReference type="HAMAP" id="MF_00636">
    <property type="entry name" value="RapZ_like"/>
    <property type="match status" value="1"/>
</dbReference>
<dbReference type="AlphaFoldDB" id="A0AAW9R9E0"/>
<dbReference type="PANTHER" id="PTHR30448">
    <property type="entry name" value="RNASE ADAPTER PROTEIN RAPZ"/>
    <property type="match status" value="1"/>
</dbReference>
<proteinExistence type="inferred from homology"/>
<protein>
    <submittedName>
        <fullName evidence="7">RNase adapter RapZ</fullName>
    </submittedName>
</protein>
<comment type="caution">
    <text evidence="7">The sequence shown here is derived from an EMBL/GenBank/DDBJ whole genome shotgun (WGS) entry which is preliminary data.</text>
</comment>
<keyword evidence="1 4" id="KW-0547">Nucleotide-binding</keyword>
<evidence type="ECO:0000313" key="7">
    <source>
        <dbReference type="EMBL" id="MEJ1250141.1"/>
    </source>
</evidence>
<sequence length="294" mass="32934">MNPIDDPHPPLLVISGLSGSGKSVVLRTLEDLDYYCVDNLPAELLPEFVAGVTAGGNGRHRRLAVGIDVRNRPEGLTRLPHSLAKVGTMGCQHQLVFLDTLDEVLLRRYSETRRRHPLSGEGLPLADAIALERQRLRPLAAIADRVLDTSTMNVHQLRRWVVTELAADAQPGLSLLVQSFAYRHGVPGDADFVFDVRCLPNPHWDPGLRPLSGRDAPVREWLMQQPAVVEYLDHVAGFVDAWLPRFESDTRSYVTLAFGCTGGRHRSVHCTEWLASHWRDQGRSRVVTFHRELE</sequence>
<evidence type="ECO:0000313" key="8">
    <source>
        <dbReference type="Proteomes" id="UP001364472"/>
    </source>
</evidence>
<dbReference type="GO" id="GO:0005524">
    <property type="term" value="F:ATP binding"/>
    <property type="evidence" value="ECO:0007669"/>
    <property type="project" value="UniProtKB-UniRule"/>
</dbReference>
<gene>
    <name evidence="7" type="primary">rapZ</name>
    <name evidence="7" type="ORF">WB794_10715</name>
</gene>
<dbReference type="GO" id="GO:0005525">
    <property type="term" value="F:GTP binding"/>
    <property type="evidence" value="ECO:0007669"/>
    <property type="project" value="UniProtKB-UniRule"/>
</dbReference>
<dbReference type="InterPro" id="IPR027417">
    <property type="entry name" value="P-loop_NTPase"/>
</dbReference>
<feature type="binding site" evidence="4">
    <location>
        <begin position="16"/>
        <end position="23"/>
    </location>
    <ligand>
        <name>ATP</name>
        <dbReference type="ChEBI" id="CHEBI:30616"/>
    </ligand>
</feature>
<keyword evidence="3 4" id="KW-0342">GTP-binding</keyword>